<feature type="chain" id="PRO_5046778977" description="V8-like Glu-specific endopeptidase" evidence="2">
    <location>
        <begin position="31"/>
        <end position="333"/>
    </location>
</feature>
<proteinExistence type="predicted"/>
<keyword evidence="1 2" id="KW-0732">Signal</keyword>
<evidence type="ECO:0000256" key="2">
    <source>
        <dbReference type="SAM" id="SignalP"/>
    </source>
</evidence>
<evidence type="ECO:0008006" key="5">
    <source>
        <dbReference type="Google" id="ProtNLM"/>
    </source>
</evidence>
<dbReference type="RefSeq" id="WP_216924845.1">
    <property type="nucleotide sequence ID" value="NZ_JAHOPC010000005.1"/>
</dbReference>
<comment type="caution">
    <text evidence="3">The sequence shown here is derived from an EMBL/GenBank/DDBJ whole genome shotgun (WGS) entry which is preliminary data.</text>
</comment>
<gene>
    <name evidence="3" type="ORF">KSW38_10330</name>
</gene>
<sequence>MTKTKTLATSLLSLSAAAILALVGTTSANAAPAKDTDSSGVAVSSHVASDNGAADYWTPERMKNAKSGDILASKALDRSRLLNLGKAPVTEAPGALSSVEGQQASTDSKAINLKTNQSETPVKHIGKIFFTLGGANYVCSGNSVTAANKSTVSTAGHCVNEGPGAYATNFVFVPAYLNGSAPYGKWTARALYSPTQWASNGNMQYDTAFAVMNTLNGQRLADVVGSSGVQFNAARGLSYKSFGYPAAPPFNGESLKSCSGTATNDPYNPQFATQGIPCNMTGGSSGGPWFIGNSSGGYQNSINSYGYGSNSNTMYGPYWGSVIQSTYTTAAAS</sequence>
<dbReference type="EMBL" id="JAHOPC010000005">
    <property type="protein sequence ID" value="MBU8866685.1"/>
    <property type="molecule type" value="Genomic_DNA"/>
</dbReference>
<feature type="signal peptide" evidence="2">
    <location>
        <begin position="1"/>
        <end position="30"/>
    </location>
</feature>
<evidence type="ECO:0000313" key="3">
    <source>
        <dbReference type="EMBL" id="MBU8866685.1"/>
    </source>
</evidence>
<reference evidence="3 4" key="1">
    <citation type="submission" date="2021-06" db="EMBL/GenBank/DDBJ databases">
        <authorList>
            <person name="Jeong J.W."/>
        </authorList>
    </citation>
    <scope>NUCLEOTIDE SEQUENCE [LARGE SCALE GENOMIC DNA]</scope>
    <source>
        <strain evidence="3 4">MMS21-TAE1-1</strain>
    </source>
</reference>
<dbReference type="PANTHER" id="PTHR15462">
    <property type="entry name" value="SERINE PROTEASE"/>
    <property type="match status" value="1"/>
</dbReference>
<dbReference type="Proteomes" id="UP000824166">
    <property type="component" value="Unassembled WGS sequence"/>
</dbReference>
<evidence type="ECO:0000313" key="4">
    <source>
        <dbReference type="Proteomes" id="UP000824166"/>
    </source>
</evidence>
<dbReference type="InterPro" id="IPR050966">
    <property type="entry name" value="Glutamyl_endopeptidase"/>
</dbReference>
<accession>A0ABS6I4P4</accession>
<evidence type="ECO:0000256" key="1">
    <source>
        <dbReference type="ARBA" id="ARBA00022729"/>
    </source>
</evidence>
<organism evidence="3 4">
    <name type="scientific">Paenarthrobacter aromaticivorans</name>
    <dbReference type="NCBI Taxonomy" id="2849150"/>
    <lineage>
        <taxon>Bacteria</taxon>
        <taxon>Bacillati</taxon>
        <taxon>Actinomycetota</taxon>
        <taxon>Actinomycetes</taxon>
        <taxon>Micrococcales</taxon>
        <taxon>Micrococcaceae</taxon>
        <taxon>Paenarthrobacter</taxon>
    </lineage>
</organism>
<name>A0ABS6I4P4_9MICC</name>
<keyword evidence="4" id="KW-1185">Reference proteome</keyword>
<protein>
    <recommendedName>
        <fullName evidence="5">V8-like Glu-specific endopeptidase</fullName>
    </recommendedName>
</protein>